<name>Q52509_PSESS</name>
<accession>Q52509</accession>
<proteinExistence type="predicted"/>
<protein>
    <submittedName>
        <fullName evidence="1">Uncharacterized protein</fullName>
    </submittedName>
</protein>
<reference evidence="1" key="1">
    <citation type="journal article" date="1986" name="Proc. Natl. Acad. Sci. U.S.A.">
        <title>Insertion sequence elements of Pseudomonas savastanoi: Nucleotide sequence and homology with Agrobacterium tumefaciens transfer DNA.</title>
        <authorList>
            <person name="Yamada T."/>
            <person name="Lee P.D."/>
            <person name="Kosuge T."/>
        </authorList>
    </citation>
    <scope>NUCLEOTIDE SEQUENCE</scope>
</reference>
<organism evidence="1">
    <name type="scientific">Pseudomonas savastanoi</name>
    <name type="common">Pseudomonas syringae pv. savastanoi</name>
    <dbReference type="NCBI Taxonomy" id="29438"/>
    <lineage>
        <taxon>Bacteria</taxon>
        <taxon>Pseudomonadati</taxon>
        <taxon>Pseudomonadota</taxon>
        <taxon>Gammaproteobacteria</taxon>
        <taxon>Pseudomonadales</taxon>
        <taxon>Pseudomonadaceae</taxon>
        <taxon>Pseudomonas</taxon>
    </lineage>
</organism>
<sequence>MPWAQLEAQVAPFYSDTTGNAGARRSGCRACCACMSCSSVLVSPMKVPKMPSTTARPFVVLSASIWAVSRHRMPPPCCDFVACWKPIS</sequence>
<dbReference type="AlphaFoldDB" id="Q52509"/>
<dbReference type="EMBL" id="M14366">
    <property type="protein sequence ID" value="AAA88439.1"/>
    <property type="molecule type" value="Genomic_DNA"/>
</dbReference>
<evidence type="ECO:0000313" key="1">
    <source>
        <dbReference type="EMBL" id="AAA88439.1"/>
    </source>
</evidence>